<evidence type="ECO:0000256" key="4">
    <source>
        <dbReference type="PROSITE-ProRule" id="PRU00146"/>
    </source>
</evidence>
<feature type="region of interest" description="Disordered" evidence="5">
    <location>
        <begin position="1250"/>
        <end position="1271"/>
    </location>
</feature>
<organism evidence="7 8">
    <name type="scientific">Botryotinia calthae</name>
    <dbReference type="NCBI Taxonomy" id="38488"/>
    <lineage>
        <taxon>Eukaryota</taxon>
        <taxon>Fungi</taxon>
        <taxon>Dikarya</taxon>
        <taxon>Ascomycota</taxon>
        <taxon>Pezizomycotina</taxon>
        <taxon>Leotiomycetes</taxon>
        <taxon>Helotiales</taxon>
        <taxon>Sclerotiniaceae</taxon>
        <taxon>Botryotinia</taxon>
    </lineage>
</organism>
<sequence length="1271" mass="137911">MSQLNSRPTRSRRSSPFVSAQRNPNSSPATVADTGRKRTFMDKWTEPPIPAPMPSFAEAGMERHGVVANMAPLGTRPSAKAVKSSAKPEVADANGGRPNGVTEVMDDSLPPSLSATPQVVPQEAMDTTEPSSNVSRRRSTSTKAEELEHVPPSTPQQPRSARKSVTRSSVAPPSVRNESEGPSIYATSPVQRTPLPNESPSTASYHAHKMSNYTYDERDEARQREGRARAVEAASRRKTARIVELAVSHAIELSRWCTAYALRELYDEDPENFGILVEKQVYEEATEEEVREFYRLIGIKKKEGRKDKAAEYYFNGDGSDPAPHRPRRQVQQAPAQPIFHFAPIFEAKRTTYASPYAKVTTATTATTATTTYTSPYAQPPPPPPSASTNKAPTVAAADSVRRSSDAKPASTSGSPRKLGDHGLYPNKKHKGNSFAAVNEDVNGKSDASATGPGIGNRTDGIAKKQQNGVASASSSAVVLSSPLSKILDRPRAVSISSSSSLSSVDEQILDNDEYDPMDFDHAQNHAGTAKPSDGFEQSKGQGIVGAGNANANAKFGASVSTETQSNAGGSINQKRPIKSKKLSRFESDTFSSTAKKTNNKSRSLNKSKTSSPAPPSFQAINIPTRSHNTSNNSNSRVDSDNNQANPSMAPELIRTSSSSSSVGSVPILKPVVPKRPQIVFKSKKKAQAVDRPTYEESEMVGKWKRKAREITNGITEDLRTESFVRPDIQPRSVTPPNYRRPVEYASDGGDSVSIPTASVTASSRQSKTIRLGTKNERVSRRQTTAAPVNSYDSEMSSPTGLGFQPDLPPGSLPNSRAGTPSSNRPSRKAKNGTGLRVKTSPMKKKSGPSAGIPRASGERDSPVGGFYTNQQGSGTIGENDDYCAACGGNGKLLCCDGCTRSFHFKCVDLSPDSPTLTTEEWFCNECLAQSVPRSKDEEIGYFGPLLANMERKNPSAFHLPKAIREYFENVKTGTEGEYEEGVVQKPKNNRGYDEAPDYFKLKDSKGNPILCHGCHLSAVNPSRAIIPCTYCSLSWHLDCLDPPLAKEPPPGRSWRCPAHVDDLLEQVPGSLGPAHRFRKIKGASLIKPILARGVRNNGHIEIENTTSEDEDQGSGFYEQREYGHVYKLPEEGIKLDFISRVHREFGHYNQRSFANKRASIPKPRLQTAEFDSRSLDEQQAALNLVYLATANPTINLTQTLIDALISEADEPVIKLIAKGDASKLSKKKPLTQADKSSLVAMTAFLQERLASTSGDAEGDDGMMVDNEDDDL</sequence>
<feature type="region of interest" description="Disordered" evidence="5">
    <location>
        <begin position="371"/>
        <end position="475"/>
    </location>
</feature>
<feature type="compositionally biased region" description="Low complexity" evidence="5">
    <location>
        <begin position="386"/>
        <end position="398"/>
    </location>
</feature>
<dbReference type="InterPro" id="IPR019786">
    <property type="entry name" value="Zinc_finger_PHD-type_CS"/>
</dbReference>
<evidence type="ECO:0000256" key="1">
    <source>
        <dbReference type="ARBA" id="ARBA00022723"/>
    </source>
</evidence>
<keyword evidence="3" id="KW-0862">Zinc</keyword>
<dbReference type="InterPro" id="IPR019787">
    <property type="entry name" value="Znf_PHD-finger"/>
</dbReference>
<evidence type="ECO:0000313" key="7">
    <source>
        <dbReference type="EMBL" id="TEY49884.1"/>
    </source>
</evidence>
<dbReference type="InterPro" id="IPR052819">
    <property type="entry name" value="Chromatin_regulatory_protein"/>
</dbReference>
<dbReference type="PROSITE" id="PS01359">
    <property type="entry name" value="ZF_PHD_1"/>
    <property type="match status" value="1"/>
</dbReference>
<dbReference type="GO" id="GO:0032221">
    <property type="term" value="C:Rpd3S complex"/>
    <property type="evidence" value="ECO:0007669"/>
    <property type="project" value="TreeGrafter"/>
</dbReference>
<dbReference type="SMART" id="SM00249">
    <property type="entry name" value="PHD"/>
    <property type="match status" value="2"/>
</dbReference>
<dbReference type="EMBL" id="PHWZ01000281">
    <property type="protein sequence ID" value="TEY49884.1"/>
    <property type="molecule type" value="Genomic_DNA"/>
</dbReference>
<protein>
    <recommendedName>
        <fullName evidence="6">PHD-type domain-containing protein</fullName>
    </recommendedName>
</protein>
<proteinExistence type="predicted"/>
<feature type="compositionally biased region" description="Polar residues" evidence="5">
    <location>
        <begin position="17"/>
        <end position="29"/>
    </location>
</feature>
<feature type="compositionally biased region" description="Polar residues" evidence="5">
    <location>
        <begin position="781"/>
        <end position="799"/>
    </location>
</feature>
<evidence type="ECO:0000256" key="2">
    <source>
        <dbReference type="ARBA" id="ARBA00022771"/>
    </source>
</evidence>
<dbReference type="GO" id="GO:0008270">
    <property type="term" value="F:zinc ion binding"/>
    <property type="evidence" value="ECO:0007669"/>
    <property type="project" value="UniProtKB-KW"/>
</dbReference>
<dbReference type="STRING" id="38488.A0A4Y8CXU4"/>
<feature type="compositionally biased region" description="Acidic residues" evidence="5">
    <location>
        <begin position="1256"/>
        <end position="1271"/>
    </location>
</feature>
<feature type="compositionally biased region" description="Low complexity" evidence="5">
    <location>
        <begin position="624"/>
        <end position="642"/>
    </location>
</feature>
<evidence type="ECO:0000313" key="8">
    <source>
        <dbReference type="Proteomes" id="UP000297299"/>
    </source>
</evidence>
<dbReference type="Pfam" id="PF00628">
    <property type="entry name" value="PHD"/>
    <property type="match status" value="2"/>
</dbReference>
<dbReference type="SUPFAM" id="SSF57903">
    <property type="entry name" value="FYVE/PHD zinc finger"/>
    <property type="match status" value="2"/>
</dbReference>
<gene>
    <name evidence="7" type="ORF">BOTCAL_0282g00100</name>
</gene>
<dbReference type="OrthoDB" id="5876363at2759"/>
<dbReference type="Gene3D" id="2.30.30.1150">
    <property type="match status" value="1"/>
</dbReference>
<dbReference type="CDD" id="cd15535">
    <property type="entry name" value="PHD1_Rco1"/>
    <property type="match status" value="1"/>
</dbReference>
<dbReference type="GO" id="GO:0006357">
    <property type="term" value="P:regulation of transcription by RNA polymerase II"/>
    <property type="evidence" value="ECO:0007669"/>
    <property type="project" value="TreeGrafter"/>
</dbReference>
<name>A0A4Y8CXU4_9HELO</name>
<dbReference type="AlphaFoldDB" id="A0A4Y8CXU4"/>
<dbReference type="Gene3D" id="3.30.40.10">
    <property type="entry name" value="Zinc/RING finger domain, C3HC4 (zinc finger)"/>
    <property type="match status" value="1"/>
</dbReference>
<keyword evidence="2 4" id="KW-0863">Zinc-finger</keyword>
<dbReference type="InterPro" id="IPR001965">
    <property type="entry name" value="Znf_PHD"/>
</dbReference>
<feature type="region of interest" description="Disordered" evidence="5">
    <location>
        <begin position="1"/>
        <end position="56"/>
    </location>
</feature>
<evidence type="ECO:0000256" key="3">
    <source>
        <dbReference type="ARBA" id="ARBA00022833"/>
    </source>
</evidence>
<feature type="compositionally biased region" description="Basic and acidic residues" evidence="5">
    <location>
        <begin position="215"/>
        <end position="226"/>
    </location>
</feature>
<dbReference type="InterPro" id="IPR013083">
    <property type="entry name" value="Znf_RING/FYVE/PHD"/>
</dbReference>
<dbReference type="InterPro" id="IPR011011">
    <property type="entry name" value="Znf_FYVE_PHD"/>
</dbReference>
<feature type="compositionally biased region" description="Polar residues" evidence="5">
    <location>
        <begin position="753"/>
        <end position="768"/>
    </location>
</feature>
<feature type="region of interest" description="Disordered" evidence="5">
    <location>
        <begin position="560"/>
        <end position="648"/>
    </location>
</feature>
<dbReference type="PROSITE" id="PS50016">
    <property type="entry name" value="ZF_PHD_2"/>
    <property type="match status" value="1"/>
</dbReference>
<feature type="compositionally biased region" description="Acidic residues" evidence="5">
    <location>
        <begin position="507"/>
        <end position="517"/>
    </location>
</feature>
<accession>A0A4Y8CXU4</accession>
<feature type="region of interest" description="Disordered" evidence="5">
    <location>
        <begin position="727"/>
        <end position="872"/>
    </location>
</feature>
<feature type="domain" description="PHD-type" evidence="6">
    <location>
        <begin position="880"/>
        <end position="929"/>
    </location>
</feature>
<feature type="region of interest" description="Disordered" evidence="5">
    <location>
        <begin position="488"/>
        <end position="547"/>
    </location>
</feature>
<dbReference type="PANTHER" id="PTHR47636">
    <property type="entry name" value="TRANSCRIPTIONAL REGULATORY PROTEIN RCO1"/>
    <property type="match status" value="1"/>
</dbReference>
<keyword evidence="1" id="KW-0479">Metal-binding</keyword>
<reference evidence="7 8" key="1">
    <citation type="submission" date="2017-11" db="EMBL/GenBank/DDBJ databases">
        <title>Comparative genomics of Botrytis spp.</title>
        <authorList>
            <person name="Valero-Jimenez C.A."/>
            <person name="Tapia P."/>
            <person name="Veloso J."/>
            <person name="Silva-Moreno E."/>
            <person name="Staats M."/>
            <person name="Valdes J.H."/>
            <person name="Van Kan J.A.L."/>
        </authorList>
    </citation>
    <scope>NUCLEOTIDE SEQUENCE [LARGE SCALE GENOMIC DNA]</scope>
    <source>
        <strain evidence="7 8">MUCL2830</strain>
    </source>
</reference>
<evidence type="ECO:0000259" key="6">
    <source>
        <dbReference type="PROSITE" id="PS50016"/>
    </source>
</evidence>
<feature type="compositionally biased region" description="Polar residues" evidence="5">
    <location>
        <begin position="560"/>
        <end position="573"/>
    </location>
</feature>
<feature type="region of interest" description="Disordered" evidence="5">
    <location>
        <begin position="76"/>
        <end position="226"/>
    </location>
</feature>
<keyword evidence="8" id="KW-1185">Reference proteome</keyword>
<feature type="compositionally biased region" description="Low complexity" evidence="5">
    <location>
        <begin position="494"/>
        <end position="503"/>
    </location>
</feature>
<comment type="caution">
    <text evidence="7">The sequence shown here is derived from an EMBL/GenBank/DDBJ whole genome shotgun (WGS) entry which is preliminary data.</text>
</comment>
<dbReference type="CDD" id="cd15534">
    <property type="entry name" value="PHD2_PHF12_Rco1"/>
    <property type="match status" value="1"/>
</dbReference>
<dbReference type="Proteomes" id="UP000297299">
    <property type="component" value="Unassembled WGS sequence"/>
</dbReference>
<evidence type="ECO:0000256" key="5">
    <source>
        <dbReference type="SAM" id="MobiDB-lite"/>
    </source>
</evidence>
<feature type="compositionally biased region" description="Polar residues" evidence="5">
    <location>
        <begin position="812"/>
        <end position="824"/>
    </location>
</feature>
<dbReference type="PANTHER" id="PTHR47636:SF1">
    <property type="entry name" value="TRANSCRIPTIONAL REGULATORY PROTEIN RCO1"/>
    <property type="match status" value="1"/>
</dbReference>
<feature type="compositionally biased region" description="Polar residues" evidence="5">
    <location>
        <begin position="185"/>
        <end position="204"/>
    </location>
</feature>
<feature type="compositionally biased region" description="Basic and acidic residues" evidence="5">
    <location>
        <begin position="34"/>
        <end position="45"/>
    </location>
</feature>